<sequence length="66" mass="6933">MKGGTFFVFISLAAATLVAKDPSGSKVVRGHPHPVRDAPQECCSMSSSGCTCVAYTVAECVRGYCF</sequence>
<proteinExistence type="predicted"/>
<dbReference type="EMBL" id="JAESDN010000011">
    <property type="protein sequence ID" value="KAG7044245.1"/>
    <property type="molecule type" value="Genomic_DNA"/>
</dbReference>
<feature type="chain" id="PRO_5040475680" evidence="1">
    <location>
        <begin position="16"/>
        <end position="66"/>
    </location>
</feature>
<evidence type="ECO:0000256" key="1">
    <source>
        <dbReference type="SAM" id="SignalP"/>
    </source>
</evidence>
<accession>A0A9P7U8E6</accession>
<organism evidence="2 3">
    <name type="scientific">Colletotrichum scovillei</name>
    <dbReference type="NCBI Taxonomy" id="1209932"/>
    <lineage>
        <taxon>Eukaryota</taxon>
        <taxon>Fungi</taxon>
        <taxon>Dikarya</taxon>
        <taxon>Ascomycota</taxon>
        <taxon>Pezizomycotina</taxon>
        <taxon>Sordariomycetes</taxon>
        <taxon>Hypocreomycetidae</taxon>
        <taxon>Glomerellales</taxon>
        <taxon>Glomerellaceae</taxon>
        <taxon>Colletotrichum</taxon>
        <taxon>Colletotrichum acutatum species complex</taxon>
    </lineage>
</organism>
<dbReference type="Proteomes" id="UP000699042">
    <property type="component" value="Unassembled WGS sequence"/>
</dbReference>
<name>A0A9P7U8E6_9PEZI</name>
<keyword evidence="3" id="KW-1185">Reference proteome</keyword>
<feature type="signal peptide" evidence="1">
    <location>
        <begin position="1"/>
        <end position="15"/>
    </location>
</feature>
<dbReference type="AlphaFoldDB" id="A0A9P7U8E6"/>
<gene>
    <name evidence="2" type="ORF">JMJ77_012060</name>
</gene>
<keyword evidence="1" id="KW-0732">Signal</keyword>
<evidence type="ECO:0000313" key="2">
    <source>
        <dbReference type="EMBL" id="KAG7044245.1"/>
    </source>
</evidence>
<evidence type="ECO:0000313" key="3">
    <source>
        <dbReference type="Proteomes" id="UP000699042"/>
    </source>
</evidence>
<protein>
    <submittedName>
        <fullName evidence="2">Uncharacterized protein</fullName>
    </submittedName>
</protein>
<reference evidence="2" key="1">
    <citation type="submission" date="2021-05" db="EMBL/GenBank/DDBJ databases">
        <title>Comparative genomics of three Colletotrichum scovillei strains and genetic complementation revealed genes involved fungal growth and virulence on chili pepper.</title>
        <authorList>
            <person name="Hsieh D.-K."/>
            <person name="Chuang S.-C."/>
            <person name="Chen C.-Y."/>
            <person name="Chao Y.-T."/>
            <person name="Lu M.-Y.J."/>
            <person name="Lee M.-H."/>
            <person name="Shih M.-C."/>
        </authorList>
    </citation>
    <scope>NUCLEOTIDE SEQUENCE</scope>
    <source>
        <strain evidence="2">Coll-153</strain>
    </source>
</reference>
<comment type="caution">
    <text evidence="2">The sequence shown here is derived from an EMBL/GenBank/DDBJ whole genome shotgun (WGS) entry which is preliminary data.</text>
</comment>